<evidence type="ECO:0000256" key="1">
    <source>
        <dbReference type="SAM" id="MobiDB-lite"/>
    </source>
</evidence>
<keyword evidence="3" id="KW-1185">Reference proteome</keyword>
<accession>A0AAD4EWR4</accession>
<feature type="region of interest" description="Disordered" evidence="1">
    <location>
        <begin position="179"/>
        <end position="198"/>
    </location>
</feature>
<protein>
    <submittedName>
        <fullName evidence="2">Uncharacterized protein</fullName>
    </submittedName>
</protein>
<proteinExistence type="predicted"/>
<name>A0AAD4EWR4_9PEZI</name>
<dbReference type="EMBL" id="JAHCVI010000003">
    <property type="protein sequence ID" value="KAG7287017.1"/>
    <property type="molecule type" value="Genomic_DNA"/>
</dbReference>
<gene>
    <name evidence="2" type="ORF">NEMBOFW57_006517</name>
</gene>
<reference evidence="2" key="1">
    <citation type="submission" date="2023-02" db="EMBL/GenBank/DDBJ databases">
        <authorList>
            <person name="Palmer J.M."/>
        </authorList>
    </citation>
    <scope>NUCLEOTIDE SEQUENCE</scope>
    <source>
        <strain evidence="2">FW57</strain>
    </source>
</reference>
<sequence>MRASEDVARSAVRRIDDLNFFFRLHAGPKGGPGGSKDQSKSPRFRAKVSDIILHEVKAHQDTMCSLDQLVYMIYRKTCLFLSGYMYDDLDDEDVEPVETFSGMPIVEFRVLLNRLEKGKGSNRQILTQYIADRVVTWRSPTPRAAPLVEGRPVAWSDDWLVNMSYADYVSMAVEPSAQLTEEPHNQEEEHIADTHADPGAHCEVLSKWEKEWADIVAISSSVEDGAM</sequence>
<comment type="caution">
    <text evidence="2">The sequence shown here is derived from an EMBL/GenBank/DDBJ whole genome shotgun (WGS) entry which is preliminary data.</text>
</comment>
<evidence type="ECO:0000313" key="3">
    <source>
        <dbReference type="Proteomes" id="UP001197093"/>
    </source>
</evidence>
<evidence type="ECO:0000313" key="2">
    <source>
        <dbReference type="EMBL" id="KAG7287017.1"/>
    </source>
</evidence>
<organism evidence="2 3">
    <name type="scientific">Staphylotrichum longicolle</name>
    <dbReference type="NCBI Taxonomy" id="669026"/>
    <lineage>
        <taxon>Eukaryota</taxon>
        <taxon>Fungi</taxon>
        <taxon>Dikarya</taxon>
        <taxon>Ascomycota</taxon>
        <taxon>Pezizomycotina</taxon>
        <taxon>Sordariomycetes</taxon>
        <taxon>Sordariomycetidae</taxon>
        <taxon>Sordariales</taxon>
        <taxon>Chaetomiaceae</taxon>
        <taxon>Staphylotrichum</taxon>
    </lineage>
</organism>
<feature type="compositionally biased region" description="Basic and acidic residues" evidence="1">
    <location>
        <begin position="181"/>
        <end position="198"/>
    </location>
</feature>
<dbReference type="AlphaFoldDB" id="A0AAD4EWR4"/>
<dbReference type="Proteomes" id="UP001197093">
    <property type="component" value="Unassembled WGS sequence"/>
</dbReference>